<dbReference type="Proteomes" id="UP000789901">
    <property type="component" value="Unassembled WGS sequence"/>
</dbReference>
<reference evidence="1 2" key="1">
    <citation type="submission" date="2021-06" db="EMBL/GenBank/DDBJ databases">
        <authorList>
            <person name="Kallberg Y."/>
            <person name="Tangrot J."/>
            <person name="Rosling A."/>
        </authorList>
    </citation>
    <scope>NUCLEOTIDE SEQUENCE [LARGE SCALE GENOMIC DNA]</scope>
    <source>
        <strain evidence="1 2">120-4 pot B 10/14</strain>
    </source>
</reference>
<keyword evidence="2" id="KW-1185">Reference proteome</keyword>
<accession>A0ABN7X0W6</accession>
<protein>
    <submittedName>
        <fullName evidence="1">36962_t:CDS:1</fullName>
    </submittedName>
</protein>
<comment type="caution">
    <text evidence="1">The sequence shown here is derived from an EMBL/GenBank/DDBJ whole genome shotgun (WGS) entry which is preliminary data.</text>
</comment>
<evidence type="ECO:0000313" key="1">
    <source>
        <dbReference type="EMBL" id="CAG8844092.1"/>
    </source>
</evidence>
<organism evidence="1 2">
    <name type="scientific">Gigaspora margarita</name>
    <dbReference type="NCBI Taxonomy" id="4874"/>
    <lineage>
        <taxon>Eukaryota</taxon>
        <taxon>Fungi</taxon>
        <taxon>Fungi incertae sedis</taxon>
        <taxon>Mucoromycota</taxon>
        <taxon>Glomeromycotina</taxon>
        <taxon>Glomeromycetes</taxon>
        <taxon>Diversisporales</taxon>
        <taxon>Gigasporaceae</taxon>
        <taxon>Gigaspora</taxon>
    </lineage>
</organism>
<feature type="non-terminal residue" evidence="1">
    <location>
        <position position="1"/>
    </location>
</feature>
<proteinExistence type="predicted"/>
<evidence type="ECO:0000313" key="2">
    <source>
        <dbReference type="Proteomes" id="UP000789901"/>
    </source>
</evidence>
<name>A0ABN7X0W6_GIGMA</name>
<sequence>VYTKYFEKNPLKLTDEELADREPIEDIFQQITSRTPYFKFASTLIHNPLSELPYFETNLSTAHLTFNSSLSVPTLKPPVKKIKGKKTATMATNDQILNYLKTYTTGSILLRVEPFLGDRTQDPYTWMESFKNAAATNK</sequence>
<dbReference type="EMBL" id="CAJVQB010074617">
    <property type="protein sequence ID" value="CAG8844092.1"/>
    <property type="molecule type" value="Genomic_DNA"/>
</dbReference>
<gene>
    <name evidence="1" type="ORF">GMARGA_LOCUS36900</name>
</gene>